<dbReference type="InterPro" id="IPR002734">
    <property type="entry name" value="RibDG_C"/>
</dbReference>
<protein>
    <recommendedName>
        <fullName evidence="9">Riboflavin biosynthesis protein RibD</fullName>
        <ecNumber evidence="8">1.1.1.193</ecNumber>
        <ecNumber evidence="7">3.5.4.26</ecNumber>
    </recommendedName>
</protein>
<comment type="cofactor">
    <cofactor evidence="1">
        <name>Zn(2+)</name>
        <dbReference type="ChEBI" id="CHEBI:29105"/>
    </cofactor>
</comment>
<evidence type="ECO:0000256" key="3">
    <source>
        <dbReference type="ARBA" id="ARBA00004882"/>
    </source>
</evidence>
<evidence type="ECO:0000313" key="22">
    <source>
        <dbReference type="Proteomes" id="UP000076555"/>
    </source>
</evidence>
<dbReference type="PROSITE" id="PS51747">
    <property type="entry name" value="CYT_DCMP_DEAMINASES_2"/>
    <property type="match status" value="1"/>
</dbReference>
<dbReference type="Gene3D" id="3.40.430.10">
    <property type="entry name" value="Dihydrofolate Reductase, subunit A"/>
    <property type="match status" value="1"/>
</dbReference>
<evidence type="ECO:0000256" key="7">
    <source>
        <dbReference type="ARBA" id="ARBA00012766"/>
    </source>
</evidence>
<evidence type="ECO:0000256" key="15">
    <source>
        <dbReference type="ARBA" id="ARBA00023002"/>
    </source>
</evidence>
<comment type="function">
    <text evidence="2">Converts 2,5-diamino-6-(ribosylamino)-4(3h)-pyrimidinone 5'-phosphate into 5-amino-6-(ribosylamino)-2,4(1h,3h)-pyrimidinedione 5'-phosphate.</text>
</comment>
<comment type="catalytic activity">
    <reaction evidence="18">
        <text>2,5-diamino-6-hydroxy-4-(5-phosphoribosylamino)-pyrimidine + H2O + H(+) = 5-amino-6-(5-phospho-D-ribosylamino)uracil + NH4(+)</text>
        <dbReference type="Rhea" id="RHEA:21868"/>
        <dbReference type="ChEBI" id="CHEBI:15377"/>
        <dbReference type="ChEBI" id="CHEBI:15378"/>
        <dbReference type="ChEBI" id="CHEBI:28938"/>
        <dbReference type="ChEBI" id="CHEBI:58453"/>
        <dbReference type="ChEBI" id="CHEBI:58614"/>
        <dbReference type="EC" id="3.5.4.26"/>
    </reaction>
</comment>
<reference evidence="21 22" key="1">
    <citation type="submission" date="2016-04" db="EMBL/GenBank/DDBJ databases">
        <title>Draft Genome Assembly of the Bloom-forming Cyanobacterium Nodularia spumigena Strain CENA596 in Shrimp Production Ponds.</title>
        <authorList>
            <person name="Popin R.V."/>
            <person name="Rigonato J."/>
            <person name="Abreu V.A."/>
            <person name="Andreote A.P."/>
            <person name="Silveira S.B."/>
            <person name="Odebrecht C."/>
            <person name="Fiore M.F."/>
        </authorList>
    </citation>
    <scope>NUCLEOTIDE SEQUENCE [LARGE SCALE GENOMIC DNA]</scope>
    <source>
        <strain evidence="21 22">CENA596</strain>
    </source>
</reference>
<sequence>MDITVEVSRQQQLASKILKLQPKIMDNSRETSGIVSLPHDTQDNGLILRTDKSPPGIEETALVRSPVESDSPNKDKIGSDFDQAMMQRCLALARRALGRTSPNPLVGAVVVKDGEIVGEGFHPCAGEPHAEVFALKAAGVGADSTQENRACGATVYVNLEPCNHHGRTPPCSEALIAAGVAKVVVGIVDPNPLVGGGGIARLRAAGVEVVVGVEAQACYQLNEAFIHRIVHKRPLGILKYAMTLDGKIATTSGHSAWVTNQDARSEVHQLRAGCDAIIVGGNTVRKDNPYLTSHQVGAHNPLRVVMSRQLNLPEDARLWDTAEAPTVVFTEEGSSPDFQSFLRQQGVDVVELTSLTPELVMTNLYDRGFCSVLWECGGTLAASAIAQGAVQKILAFIAPKIIGGSHAATPVGDLGFTIMTEALTLERVSWRVVGSDCLVEGYLPQKNS</sequence>
<dbReference type="GO" id="GO:0008703">
    <property type="term" value="F:5-amino-6-(5-phosphoribosylamino)uracil reductase activity"/>
    <property type="evidence" value="ECO:0007669"/>
    <property type="project" value="UniProtKB-EC"/>
</dbReference>
<evidence type="ECO:0000256" key="1">
    <source>
        <dbReference type="ARBA" id="ARBA00001947"/>
    </source>
</evidence>
<dbReference type="GO" id="GO:0008835">
    <property type="term" value="F:diaminohydroxyphosphoribosylaminopyrimidine deaminase activity"/>
    <property type="evidence" value="ECO:0007669"/>
    <property type="project" value="UniProtKB-EC"/>
</dbReference>
<evidence type="ECO:0000256" key="6">
    <source>
        <dbReference type="ARBA" id="ARBA00007417"/>
    </source>
</evidence>
<keyword evidence="14" id="KW-0521">NADP</keyword>
<evidence type="ECO:0000256" key="16">
    <source>
        <dbReference type="ARBA" id="ARBA00023268"/>
    </source>
</evidence>
<comment type="similarity">
    <text evidence="5">In the N-terminal section; belongs to the cytidine and deoxycytidylate deaminase family.</text>
</comment>
<dbReference type="GO" id="GO:0050661">
    <property type="term" value="F:NADP binding"/>
    <property type="evidence" value="ECO:0007669"/>
    <property type="project" value="InterPro"/>
</dbReference>
<feature type="region of interest" description="Disordered" evidence="19">
    <location>
        <begin position="33"/>
        <end position="53"/>
    </location>
</feature>
<comment type="pathway">
    <text evidence="3">Cofactor biosynthesis; riboflavin biosynthesis; 5-amino-6-(D-ribitylamino)uracil from GTP: step 2/4.</text>
</comment>
<dbReference type="SUPFAM" id="SSF53927">
    <property type="entry name" value="Cytidine deaminase-like"/>
    <property type="match status" value="1"/>
</dbReference>
<dbReference type="PANTHER" id="PTHR38011">
    <property type="entry name" value="DIHYDROFOLATE REDUCTASE FAMILY PROTEIN (AFU_ORTHOLOGUE AFUA_8G06820)"/>
    <property type="match status" value="1"/>
</dbReference>
<dbReference type="NCBIfam" id="TIGR00326">
    <property type="entry name" value="eubact_ribD"/>
    <property type="match status" value="1"/>
</dbReference>
<feature type="domain" description="CMP/dCMP-type deaminase" evidence="20">
    <location>
        <begin position="80"/>
        <end position="209"/>
    </location>
</feature>
<dbReference type="Pfam" id="PF00383">
    <property type="entry name" value="dCMP_cyt_deam_1"/>
    <property type="match status" value="1"/>
</dbReference>
<evidence type="ECO:0000256" key="5">
    <source>
        <dbReference type="ARBA" id="ARBA00005259"/>
    </source>
</evidence>
<dbReference type="FunFam" id="3.40.140.10:FF:000025">
    <property type="entry name" value="Riboflavin biosynthesis protein RibD"/>
    <property type="match status" value="1"/>
</dbReference>
<dbReference type="PROSITE" id="PS00903">
    <property type="entry name" value="CYT_DCMP_DEAMINASES_1"/>
    <property type="match status" value="1"/>
</dbReference>
<dbReference type="EC" id="3.5.4.26" evidence="7"/>
<comment type="catalytic activity">
    <reaction evidence="17">
        <text>5-amino-6-(5-phospho-D-ribitylamino)uracil + NADP(+) = 5-amino-6-(5-phospho-D-ribosylamino)uracil + NADPH + H(+)</text>
        <dbReference type="Rhea" id="RHEA:17845"/>
        <dbReference type="ChEBI" id="CHEBI:15378"/>
        <dbReference type="ChEBI" id="CHEBI:57783"/>
        <dbReference type="ChEBI" id="CHEBI:58349"/>
        <dbReference type="ChEBI" id="CHEBI:58421"/>
        <dbReference type="ChEBI" id="CHEBI:58453"/>
        <dbReference type="EC" id="1.1.1.193"/>
    </reaction>
</comment>
<accession>A0A161VAD3</accession>
<dbReference type="Gene3D" id="3.40.140.10">
    <property type="entry name" value="Cytidine Deaminase, domain 2"/>
    <property type="match status" value="1"/>
</dbReference>
<evidence type="ECO:0000256" key="2">
    <source>
        <dbReference type="ARBA" id="ARBA00002151"/>
    </source>
</evidence>
<evidence type="ECO:0000256" key="10">
    <source>
        <dbReference type="ARBA" id="ARBA00022619"/>
    </source>
</evidence>
<evidence type="ECO:0000256" key="12">
    <source>
        <dbReference type="ARBA" id="ARBA00022801"/>
    </source>
</evidence>
<keyword evidence="16" id="KW-0511">Multifunctional enzyme</keyword>
<dbReference type="Pfam" id="PF01872">
    <property type="entry name" value="RibD_C"/>
    <property type="match status" value="1"/>
</dbReference>
<evidence type="ECO:0000256" key="9">
    <source>
        <dbReference type="ARBA" id="ARBA00019930"/>
    </source>
</evidence>
<gene>
    <name evidence="21" type="ORF">A2T98_19325</name>
</gene>
<keyword evidence="11" id="KW-0479">Metal-binding</keyword>
<dbReference type="Proteomes" id="UP000076555">
    <property type="component" value="Unassembled WGS sequence"/>
</dbReference>
<dbReference type="InterPro" id="IPR011549">
    <property type="entry name" value="RibD_C"/>
</dbReference>
<name>A0A161VAD3_NODSP</name>
<dbReference type="InterPro" id="IPR016192">
    <property type="entry name" value="APOBEC/CMP_deaminase_Zn-bd"/>
</dbReference>
<evidence type="ECO:0000256" key="11">
    <source>
        <dbReference type="ARBA" id="ARBA00022723"/>
    </source>
</evidence>
<dbReference type="UniPathway" id="UPA00275">
    <property type="reaction ID" value="UER00401"/>
</dbReference>
<evidence type="ECO:0000256" key="17">
    <source>
        <dbReference type="ARBA" id="ARBA00049861"/>
    </source>
</evidence>
<dbReference type="GO" id="GO:0009231">
    <property type="term" value="P:riboflavin biosynthetic process"/>
    <property type="evidence" value="ECO:0007669"/>
    <property type="project" value="UniProtKB-UniPathway"/>
</dbReference>
<dbReference type="InterPro" id="IPR024072">
    <property type="entry name" value="DHFR-like_dom_sf"/>
</dbReference>
<dbReference type="EMBL" id="LWAJ01000263">
    <property type="protein sequence ID" value="KZL48176.1"/>
    <property type="molecule type" value="Genomic_DNA"/>
</dbReference>
<evidence type="ECO:0000256" key="8">
    <source>
        <dbReference type="ARBA" id="ARBA00013173"/>
    </source>
</evidence>
<proteinExistence type="inferred from homology"/>
<keyword evidence="10" id="KW-0686">Riboflavin biosynthesis</keyword>
<dbReference type="OrthoDB" id="9800865at2"/>
<keyword evidence="15" id="KW-0560">Oxidoreductase</keyword>
<keyword evidence="13" id="KW-0862">Zinc</keyword>
<evidence type="ECO:0000313" key="21">
    <source>
        <dbReference type="EMBL" id="KZL48176.1"/>
    </source>
</evidence>
<dbReference type="InterPro" id="IPR002125">
    <property type="entry name" value="CMP_dCMP_dom"/>
</dbReference>
<organism evidence="21 22">
    <name type="scientific">Nodularia spumigena CENA596</name>
    <dbReference type="NCBI Taxonomy" id="1819295"/>
    <lineage>
        <taxon>Bacteria</taxon>
        <taxon>Bacillati</taxon>
        <taxon>Cyanobacteriota</taxon>
        <taxon>Cyanophyceae</taxon>
        <taxon>Nostocales</taxon>
        <taxon>Nodulariaceae</taxon>
        <taxon>Nodularia</taxon>
    </lineage>
</organism>
<evidence type="ECO:0000259" key="20">
    <source>
        <dbReference type="PROSITE" id="PS51747"/>
    </source>
</evidence>
<evidence type="ECO:0000256" key="18">
    <source>
        <dbReference type="ARBA" id="ARBA00049886"/>
    </source>
</evidence>
<dbReference type="GO" id="GO:0008270">
    <property type="term" value="F:zinc ion binding"/>
    <property type="evidence" value="ECO:0007669"/>
    <property type="project" value="InterPro"/>
</dbReference>
<dbReference type="CDD" id="cd01284">
    <property type="entry name" value="Riboflavin_deaminase-reductase"/>
    <property type="match status" value="1"/>
</dbReference>
<dbReference type="SUPFAM" id="SSF53597">
    <property type="entry name" value="Dihydrofolate reductase-like"/>
    <property type="match status" value="1"/>
</dbReference>
<comment type="similarity">
    <text evidence="6">In the C-terminal section; belongs to the HTP reductase family.</text>
</comment>
<comment type="pathway">
    <text evidence="4">Cofactor biosynthesis; riboflavin biosynthesis; 5-amino-6-(D-ribitylamino)uracil from GTP: step 3/4.</text>
</comment>
<dbReference type="InterPro" id="IPR050765">
    <property type="entry name" value="Riboflavin_Biosynth_HTPR"/>
</dbReference>
<comment type="caution">
    <text evidence="21">The sequence shown here is derived from an EMBL/GenBank/DDBJ whole genome shotgun (WGS) entry which is preliminary data.</text>
</comment>
<evidence type="ECO:0000256" key="19">
    <source>
        <dbReference type="SAM" id="MobiDB-lite"/>
    </source>
</evidence>
<evidence type="ECO:0000256" key="13">
    <source>
        <dbReference type="ARBA" id="ARBA00022833"/>
    </source>
</evidence>
<dbReference type="InterPro" id="IPR016193">
    <property type="entry name" value="Cytidine_deaminase-like"/>
</dbReference>
<dbReference type="EC" id="1.1.1.193" evidence="8"/>
<dbReference type="PANTHER" id="PTHR38011:SF7">
    <property type="entry name" value="2,5-DIAMINO-6-RIBOSYLAMINO-4(3H)-PYRIMIDINONE 5'-PHOSPHATE REDUCTASE"/>
    <property type="match status" value="1"/>
</dbReference>
<keyword evidence="12" id="KW-0378">Hydrolase</keyword>
<dbReference type="NCBIfam" id="TIGR00227">
    <property type="entry name" value="ribD_Cterm"/>
    <property type="match status" value="1"/>
</dbReference>
<evidence type="ECO:0000256" key="14">
    <source>
        <dbReference type="ARBA" id="ARBA00022857"/>
    </source>
</evidence>
<dbReference type="InterPro" id="IPR004794">
    <property type="entry name" value="Eubact_RibD"/>
</dbReference>
<evidence type="ECO:0000256" key="4">
    <source>
        <dbReference type="ARBA" id="ARBA00004910"/>
    </source>
</evidence>
<dbReference type="AlphaFoldDB" id="A0A161VAD3"/>